<protein>
    <submittedName>
        <fullName evidence="3">Alpha/beta hydrolase</fullName>
    </submittedName>
</protein>
<gene>
    <name evidence="3" type="ORF">DENIS_2295</name>
</gene>
<evidence type="ECO:0000313" key="3">
    <source>
        <dbReference type="EMBL" id="GBC61335.1"/>
    </source>
</evidence>
<dbReference type="GO" id="GO:0004553">
    <property type="term" value="F:hydrolase activity, hydrolyzing O-glycosyl compounds"/>
    <property type="evidence" value="ECO:0007669"/>
    <property type="project" value="TreeGrafter"/>
</dbReference>
<name>A0A401FWI8_9BACT</name>
<feature type="domain" description="Serine aminopeptidase S33" evidence="2">
    <location>
        <begin position="38"/>
        <end position="147"/>
    </location>
</feature>
<dbReference type="EMBL" id="BEXT01000001">
    <property type="protein sequence ID" value="GBC61335.1"/>
    <property type="molecule type" value="Genomic_DNA"/>
</dbReference>
<keyword evidence="1 3" id="KW-0378">Hydrolase</keyword>
<dbReference type="GO" id="GO:0008474">
    <property type="term" value="F:palmitoyl-(protein) hydrolase activity"/>
    <property type="evidence" value="ECO:0007669"/>
    <property type="project" value="TreeGrafter"/>
</dbReference>
<dbReference type="InterPro" id="IPR052382">
    <property type="entry name" value="ABHD10_acyl-thioesterase"/>
</dbReference>
<accession>A0A401FWI8</accession>
<dbReference type="AlphaFoldDB" id="A0A401FWI8"/>
<reference evidence="4" key="1">
    <citation type="submission" date="2017-11" db="EMBL/GenBank/DDBJ databases">
        <authorList>
            <person name="Watanabe M."/>
            <person name="Kojima H."/>
        </authorList>
    </citation>
    <scope>NUCLEOTIDE SEQUENCE [LARGE SCALE GENOMIC DNA]</scope>
    <source>
        <strain evidence="4">Tokyo 01</strain>
    </source>
</reference>
<sequence>MPQEDICSNISEEVSFTSDDFVLKGTLRLPADTPEPPVVIGAHGLFSNRNSPKQVALAEACCAHGIAYFRFDHRGCGESEGDFREVTSLGGRCNDLISAANAIRQRADVGKRLGLFGSSLGGTVCLLTGASLKADALVTFATPLRGEPILRAMEEAGENEPHADEDPGRSVNPDVLRFDVTGDIKSLRNILIFHGDSDKVVSPSEAHRIYQRAESPKRLIMFRDGDHRMTLKENQDKFIREALVWYKAGLKYSPAGS</sequence>
<dbReference type="SUPFAM" id="SSF53474">
    <property type="entry name" value="alpha/beta-Hydrolases"/>
    <property type="match status" value="1"/>
</dbReference>
<organism evidence="3 4">
    <name type="scientific">Desulfonema ishimotonii</name>
    <dbReference type="NCBI Taxonomy" id="45657"/>
    <lineage>
        <taxon>Bacteria</taxon>
        <taxon>Pseudomonadati</taxon>
        <taxon>Thermodesulfobacteriota</taxon>
        <taxon>Desulfobacteria</taxon>
        <taxon>Desulfobacterales</taxon>
        <taxon>Desulfococcaceae</taxon>
        <taxon>Desulfonema</taxon>
    </lineage>
</organism>
<dbReference type="Proteomes" id="UP000288096">
    <property type="component" value="Unassembled WGS sequence"/>
</dbReference>
<comment type="caution">
    <text evidence="3">The sequence shown here is derived from an EMBL/GenBank/DDBJ whole genome shotgun (WGS) entry which is preliminary data.</text>
</comment>
<evidence type="ECO:0000256" key="1">
    <source>
        <dbReference type="ARBA" id="ARBA00022801"/>
    </source>
</evidence>
<dbReference type="InterPro" id="IPR029058">
    <property type="entry name" value="AB_hydrolase_fold"/>
</dbReference>
<dbReference type="InterPro" id="IPR022742">
    <property type="entry name" value="Hydrolase_4"/>
</dbReference>
<dbReference type="RefSeq" id="WP_166405045.1">
    <property type="nucleotide sequence ID" value="NZ_BEXT01000001.1"/>
</dbReference>
<keyword evidence="4" id="KW-1185">Reference proteome</keyword>
<evidence type="ECO:0000259" key="2">
    <source>
        <dbReference type="Pfam" id="PF12146"/>
    </source>
</evidence>
<dbReference type="PANTHER" id="PTHR16138:SF7">
    <property type="entry name" value="PALMITOYL-PROTEIN THIOESTERASE ABHD10, MITOCHONDRIAL"/>
    <property type="match status" value="1"/>
</dbReference>
<proteinExistence type="predicted"/>
<dbReference type="Pfam" id="PF12146">
    <property type="entry name" value="Hydrolase_4"/>
    <property type="match status" value="1"/>
</dbReference>
<evidence type="ECO:0000313" key="4">
    <source>
        <dbReference type="Proteomes" id="UP000288096"/>
    </source>
</evidence>
<dbReference type="Gene3D" id="3.40.50.1820">
    <property type="entry name" value="alpha/beta hydrolase"/>
    <property type="match status" value="1"/>
</dbReference>
<dbReference type="PANTHER" id="PTHR16138">
    <property type="entry name" value="MYCOPHENOLIC ACID ACYL-GLUCURONIDE ESTERASE, MITOCHONDRIAL"/>
    <property type="match status" value="1"/>
</dbReference>
<reference evidence="4" key="2">
    <citation type="submission" date="2019-01" db="EMBL/GenBank/DDBJ databases">
        <title>Genome sequence of Desulfonema ishimotonii strain Tokyo 01.</title>
        <authorList>
            <person name="Fukui M."/>
        </authorList>
    </citation>
    <scope>NUCLEOTIDE SEQUENCE [LARGE SCALE GENOMIC DNA]</scope>
    <source>
        <strain evidence="4">Tokyo 01</strain>
    </source>
</reference>